<dbReference type="Pfam" id="PF23289">
    <property type="entry name" value="Spectrin_5"/>
    <property type="match status" value="1"/>
</dbReference>
<dbReference type="CDD" id="cd00176">
    <property type="entry name" value="SPEC"/>
    <property type="match status" value="1"/>
</dbReference>
<feature type="domain" description="Guanine nucleotide exchange factor DBS-like spectrin-like" evidence="3">
    <location>
        <begin position="351"/>
        <end position="428"/>
    </location>
</feature>
<evidence type="ECO:0000313" key="4">
    <source>
        <dbReference type="EMBL" id="KAI2659371.1"/>
    </source>
</evidence>
<keyword evidence="5" id="KW-1185">Reference proteome</keyword>
<dbReference type="Proteomes" id="UP000830375">
    <property type="component" value="Unassembled WGS sequence"/>
</dbReference>
<dbReference type="SUPFAM" id="SSF46966">
    <property type="entry name" value="Spectrin repeat"/>
    <property type="match status" value="1"/>
</dbReference>
<sequence length="524" mass="58960">MTFAFAGGRGKDGSPIITFPEFSGFNEVSDEDFVNVVTYLTSIPSMDAASIGFIIILDRRKDKWNSAITSLARIAGSFPGNLQLVLVLKPSRLLQRAIADVSMRLHRDDFKLKVPAIENFALTVKSTAQMLQQFGTDLAETELPNDVQCTKDLLISHTEKHDKLKDELKLAIKQGNTLLSCIKDQASKTESHVLNPDELDETENAFEQFWSRHHLKLEQCLQLRHFEQDFREVKVSLDSLTETLLGLSDTGDCVARVEHLLGDLKALEDKAQESLEKAQLHAQHGDQLIQSNHYAVDSIRPKCVELRRICDDFSNEAKKKRDILTKSLEIHKRIDEVNQWCESGVYLLASQAVDRCQTQEGAEAALQDIERYMNTAKEQQLSHLKDLSNQYEIILSELIKSKAQIALKRLDDVQEMFEKRHSSLKKLSAKQTRPVQPVAPRPESSPKRASPKTPHQPAPTSNRKATENSSASKQPSDAELAKRKNIRKAKGGIKIEVMHEGGQGGSSHILMNNETEESLSNRRR</sequence>
<keyword evidence="1" id="KW-0344">Guanine-nucleotide releasing factor</keyword>
<dbReference type="InterPro" id="IPR018159">
    <property type="entry name" value="Spectrin/alpha-actinin"/>
</dbReference>
<dbReference type="InterPro" id="IPR056466">
    <property type="entry name" value="Spectrin_DBS"/>
</dbReference>
<dbReference type="SMART" id="SM00150">
    <property type="entry name" value="SPEC"/>
    <property type="match status" value="2"/>
</dbReference>
<protein>
    <submittedName>
        <fullName evidence="4">Guanine nucleotide exchange factor MCF2L2</fullName>
    </submittedName>
</protein>
<dbReference type="InterPro" id="IPR051336">
    <property type="entry name" value="RhoGEF_Guanine_NuclExch_SF"/>
</dbReference>
<evidence type="ECO:0000259" key="3">
    <source>
        <dbReference type="Pfam" id="PF23289"/>
    </source>
</evidence>
<evidence type="ECO:0000313" key="5">
    <source>
        <dbReference type="Proteomes" id="UP000830375"/>
    </source>
</evidence>
<proteinExistence type="predicted"/>
<dbReference type="PANTHER" id="PTHR22826:SF201">
    <property type="entry name" value="GUANINE NUCLEOTIDE EXCHANGE FACTOR MCF2L2-RELATED"/>
    <property type="match status" value="1"/>
</dbReference>
<dbReference type="Gene3D" id="1.20.58.60">
    <property type="match status" value="1"/>
</dbReference>
<gene>
    <name evidence="4" type="ORF">H4Q32_023663</name>
</gene>
<reference evidence="4 5" key="1">
    <citation type="submission" date="2022-01" db="EMBL/GenBank/DDBJ databases">
        <title>A high-quality chromosome-level genome assembly of rohu carp, Labeo rohita.</title>
        <authorList>
            <person name="Arick M.A. II"/>
            <person name="Hsu C.-Y."/>
            <person name="Magbanua Z."/>
            <person name="Pechanova O."/>
            <person name="Grover C."/>
            <person name="Miller E."/>
            <person name="Thrash A."/>
            <person name="Ezzel L."/>
            <person name="Alam S."/>
            <person name="Benzie J."/>
            <person name="Hamilton M."/>
            <person name="Karsi A."/>
            <person name="Lawrence M.L."/>
            <person name="Peterson D.G."/>
        </authorList>
    </citation>
    <scope>NUCLEOTIDE SEQUENCE [LARGE SCALE GENOMIC DNA]</scope>
    <source>
        <strain evidence="5">BAU-BD-2019</strain>
        <tissue evidence="4">Blood</tissue>
    </source>
</reference>
<evidence type="ECO:0000256" key="2">
    <source>
        <dbReference type="SAM" id="MobiDB-lite"/>
    </source>
</evidence>
<dbReference type="PANTHER" id="PTHR22826">
    <property type="entry name" value="RHO GUANINE EXCHANGE FACTOR-RELATED"/>
    <property type="match status" value="1"/>
</dbReference>
<feature type="compositionally biased region" description="Polar residues" evidence="2">
    <location>
        <begin position="458"/>
        <end position="475"/>
    </location>
</feature>
<dbReference type="EMBL" id="JACTAM010000011">
    <property type="protein sequence ID" value="KAI2659371.1"/>
    <property type="molecule type" value="Genomic_DNA"/>
</dbReference>
<organism evidence="4 5">
    <name type="scientific">Labeo rohita</name>
    <name type="common">Indian major carp</name>
    <name type="synonym">Cyprinus rohita</name>
    <dbReference type="NCBI Taxonomy" id="84645"/>
    <lineage>
        <taxon>Eukaryota</taxon>
        <taxon>Metazoa</taxon>
        <taxon>Chordata</taxon>
        <taxon>Craniata</taxon>
        <taxon>Vertebrata</taxon>
        <taxon>Euteleostomi</taxon>
        <taxon>Actinopterygii</taxon>
        <taxon>Neopterygii</taxon>
        <taxon>Teleostei</taxon>
        <taxon>Ostariophysi</taxon>
        <taxon>Cypriniformes</taxon>
        <taxon>Cyprinidae</taxon>
        <taxon>Labeoninae</taxon>
        <taxon>Labeonini</taxon>
        <taxon>Labeo</taxon>
    </lineage>
</organism>
<feature type="region of interest" description="Disordered" evidence="2">
    <location>
        <begin position="421"/>
        <end position="524"/>
    </location>
</feature>
<evidence type="ECO:0000256" key="1">
    <source>
        <dbReference type="ARBA" id="ARBA00022658"/>
    </source>
</evidence>
<comment type="caution">
    <text evidence="4">The sequence shown here is derived from an EMBL/GenBank/DDBJ whole genome shotgun (WGS) entry which is preliminary data.</text>
</comment>
<name>A0ABQ8M9Y3_LABRO</name>
<accession>A0ABQ8M9Y3</accession>